<proteinExistence type="predicted"/>
<keyword evidence="2" id="KW-1185">Reference proteome</keyword>
<organism evidence="1 2">
    <name type="scientific">Aquimarina mytili</name>
    <dbReference type="NCBI Taxonomy" id="874423"/>
    <lineage>
        <taxon>Bacteria</taxon>
        <taxon>Pseudomonadati</taxon>
        <taxon>Bacteroidota</taxon>
        <taxon>Flavobacteriia</taxon>
        <taxon>Flavobacteriales</taxon>
        <taxon>Flavobacteriaceae</taxon>
        <taxon>Aquimarina</taxon>
    </lineage>
</organism>
<comment type="caution">
    <text evidence="1">The sequence shown here is derived from an EMBL/GenBank/DDBJ whole genome shotgun (WGS) entry which is preliminary data.</text>
</comment>
<dbReference type="RefSeq" id="WP_201923635.1">
    <property type="nucleotide sequence ID" value="NZ_BAABAX010000012.1"/>
</dbReference>
<dbReference type="EMBL" id="JAERQJ010000009">
    <property type="protein sequence ID" value="MBL0685486.1"/>
    <property type="molecule type" value="Genomic_DNA"/>
</dbReference>
<name>A0A937A248_9FLAO</name>
<dbReference type="Proteomes" id="UP000651057">
    <property type="component" value="Unassembled WGS sequence"/>
</dbReference>
<dbReference type="AlphaFoldDB" id="A0A937A248"/>
<sequence length="338" mass="39569">MQNIIQKVLISILFTLLYQYSTAQQMKDSIINDNSFKIKELPQNSYQGVFKNGKPYEGYFKKGDREFYTVDFYEKGIPKYQYSMDILEQMSATEFVLNIKSTYKEGKIYNGSELTLIKDGILSKQFNNGELEHFMLDVFAVHYYNRLTFKKQKDTILISNLQEKDYHVALFVQNERWIAQLRHQDNVLFQQENVSHSATQFPKNSLVRLYIEDTIERGIAYQISDNKNVSTTEARINEEIFNTLDFSKLIDYDTAFNTLAETIIENQGFVTEKNYKNPPTIIAYFETDDKGAIIDGIRCIHNKERSTYQIYKAGKVTKEDSTTIIAFQEIFSNYIRTQ</sequence>
<evidence type="ECO:0000313" key="2">
    <source>
        <dbReference type="Proteomes" id="UP000651057"/>
    </source>
</evidence>
<gene>
    <name evidence="1" type="ORF">JJQ60_18270</name>
</gene>
<reference evidence="1" key="1">
    <citation type="submission" date="2021-01" db="EMBL/GenBank/DDBJ databases">
        <authorList>
            <person name="Zhong Y.L."/>
        </authorList>
    </citation>
    <scope>NUCLEOTIDE SEQUENCE</scope>
    <source>
        <strain evidence="1">KCTC 23302</strain>
    </source>
</reference>
<accession>A0A937A248</accession>
<protein>
    <submittedName>
        <fullName evidence="1">Uncharacterized protein</fullName>
    </submittedName>
</protein>
<evidence type="ECO:0000313" key="1">
    <source>
        <dbReference type="EMBL" id="MBL0685486.1"/>
    </source>
</evidence>